<evidence type="ECO:0000313" key="2">
    <source>
        <dbReference type="EMBL" id="CAK9018601.1"/>
    </source>
</evidence>
<evidence type="ECO:0000256" key="1">
    <source>
        <dbReference type="SAM" id="MobiDB-lite"/>
    </source>
</evidence>
<accession>A0ABP0JVX6</accession>
<sequence>MVLGKTKSAENDQTRTIAEAGTSDTGQLLQSPISQRWRPHQAQRSRSTWLCFFLPGGRTGRSPYFNTLRSGRLPSALELFDYPRHSSGVAIFDDVCLARSTW</sequence>
<proteinExistence type="predicted"/>
<comment type="caution">
    <text evidence="2">The sequence shown here is derived from an EMBL/GenBank/DDBJ whole genome shotgun (WGS) entry which is preliminary data.</text>
</comment>
<feature type="region of interest" description="Disordered" evidence="1">
    <location>
        <begin position="1"/>
        <end position="41"/>
    </location>
</feature>
<dbReference type="Proteomes" id="UP001642484">
    <property type="component" value="Unassembled WGS sequence"/>
</dbReference>
<protein>
    <submittedName>
        <fullName evidence="2">Uncharacterized protein</fullName>
    </submittedName>
</protein>
<gene>
    <name evidence="2" type="ORF">CCMP2556_LOCUS13332</name>
</gene>
<keyword evidence="3" id="KW-1185">Reference proteome</keyword>
<organism evidence="2 3">
    <name type="scientific">Durusdinium trenchii</name>
    <dbReference type="NCBI Taxonomy" id="1381693"/>
    <lineage>
        <taxon>Eukaryota</taxon>
        <taxon>Sar</taxon>
        <taxon>Alveolata</taxon>
        <taxon>Dinophyceae</taxon>
        <taxon>Suessiales</taxon>
        <taxon>Symbiodiniaceae</taxon>
        <taxon>Durusdinium</taxon>
    </lineage>
</organism>
<evidence type="ECO:0000313" key="3">
    <source>
        <dbReference type="Proteomes" id="UP001642484"/>
    </source>
</evidence>
<dbReference type="EMBL" id="CAXAMN010006668">
    <property type="protein sequence ID" value="CAK9018601.1"/>
    <property type="molecule type" value="Genomic_DNA"/>
</dbReference>
<feature type="compositionally biased region" description="Polar residues" evidence="1">
    <location>
        <begin position="22"/>
        <end position="34"/>
    </location>
</feature>
<name>A0ABP0JVX6_9DINO</name>
<reference evidence="2 3" key="1">
    <citation type="submission" date="2024-02" db="EMBL/GenBank/DDBJ databases">
        <authorList>
            <person name="Chen Y."/>
            <person name="Shah S."/>
            <person name="Dougan E. K."/>
            <person name="Thang M."/>
            <person name="Chan C."/>
        </authorList>
    </citation>
    <scope>NUCLEOTIDE SEQUENCE [LARGE SCALE GENOMIC DNA]</scope>
</reference>